<sequence length="187" mass="20353">MNLFSSSPGPFSERKCSLPEWMAARWRWLFSWSGRISSASYLYAWLFYGACMGTLVFSGYWAAVNGSIHPRFMVTAEHGINLACLSAAMLVPCLGLVFRRLRDLDLGLLWAVPVYAASLGCAETGFYHVYGWARAAAGGNASLLICGAMFFCMFLFCSLAPLALGCVPANSRSGISGRTGERTEGKK</sequence>
<feature type="transmembrane region" description="Helical" evidence="1">
    <location>
        <begin position="80"/>
        <end position="98"/>
    </location>
</feature>
<dbReference type="Pfam" id="PF05656">
    <property type="entry name" value="DUF805"/>
    <property type="match status" value="1"/>
</dbReference>
<organism evidence="2 3">
    <name type="scientific">Akkermansia massiliensis</name>
    <dbReference type="NCBI Taxonomy" id="2927224"/>
    <lineage>
        <taxon>Bacteria</taxon>
        <taxon>Pseudomonadati</taxon>
        <taxon>Verrucomicrobiota</taxon>
        <taxon>Verrucomicrobiia</taxon>
        <taxon>Verrucomicrobiales</taxon>
        <taxon>Akkermansiaceae</taxon>
        <taxon>Akkermansia</taxon>
    </lineage>
</organism>
<dbReference type="InterPro" id="IPR008523">
    <property type="entry name" value="DUF805"/>
</dbReference>
<protein>
    <recommendedName>
        <fullName evidence="4">DUF805 domain-containing protein</fullName>
    </recommendedName>
</protein>
<evidence type="ECO:0000256" key="1">
    <source>
        <dbReference type="SAM" id="Phobius"/>
    </source>
</evidence>
<gene>
    <name evidence="2" type="ORF">DMI76_02125</name>
</gene>
<keyword evidence="1" id="KW-1133">Transmembrane helix</keyword>
<dbReference type="AlphaFoldDB" id="A0AAE6T8M4"/>
<feature type="transmembrane region" description="Helical" evidence="1">
    <location>
        <begin position="41"/>
        <end position="60"/>
    </location>
</feature>
<name>A0AAE6T8M4_9BACT</name>
<evidence type="ECO:0008006" key="4">
    <source>
        <dbReference type="Google" id="ProtNLM"/>
    </source>
</evidence>
<dbReference type="GO" id="GO:0016020">
    <property type="term" value="C:membrane"/>
    <property type="evidence" value="ECO:0007669"/>
    <property type="project" value="InterPro"/>
</dbReference>
<reference evidence="2" key="1">
    <citation type="submission" date="2018-05" db="EMBL/GenBank/DDBJ databases">
        <title>Complete genome sequnece of Akkermansia muciniphila EB-AMDK-40.</title>
        <authorList>
            <person name="Nam Y.-D."/>
            <person name="Chung W.-H."/>
            <person name="Park Y.S."/>
            <person name="Kang J."/>
        </authorList>
    </citation>
    <scope>NUCLEOTIDE SEQUENCE</scope>
    <source>
        <strain evidence="2">EB-AMDK-40</strain>
    </source>
</reference>
<keyword evidence="1" id="KW-0472">Membrane</keyword>
<dbReference type="EMBL" id="CP029701">
    <property type="protein sequence ID" value="QHV62236.1"/>
    <property type="molecule type" value="Genomic_DNA"/>
</dbReference>
<dbReference type="Proteomes" id="UP000642553">
    <property type="component" value="Chromosome"/>
</dbReference>
<accession>A0AAE6T8M4</accession>
<proteinExistence type="predicted"/>
<feature type="transmembrane region" description="Helical" evidence="1">
    <location>
        <begin position="142"/>
        <end position="164"/>
    </location>
</feature>
<feature type="transmembrane region" description="Helical" evidence="1">
    <location>
        <begin position="110"/>
        <end position="130"/>
    </location>
</feature>
<keyword evidence="1" id="KW-0812">Transmembrane</keyword>
<evidence type="ECO:0000313" key="2">
    <source>
        <dbReference type="EMBL" id="QHV62236.1"/>
    </source>
</evidence>
<evidence type="ECO:0000313" key="3">
    <source>
        <dbReference type="Proteomes" id="UP000642553"/>
    </source>
</evidence>